<dbReference type="SUPFAM" id="SSF52266">
    <property type="entry name" value="SGNH hydrolase"/>
    <property type="match status" value="1"/>
</dbReference>
<gene>
    <name evidence="6" type="ORF">GCM10025759_25530</name>
</gene>
<sequence>MITPVRSVLAAALALAAAPVFAQTYSQTIFFGDSLTDSGTFRPGLIQAVGPSGALLGKFTTNPNLVWSEYVADYYHSNARPSNTAGQGGNNYAVGGARNNVNGASPFGAIPSLSTQITTHLNSRGGRADADALYTVWGGANDLFAILPTMTPAQIQTAIGAAVTAQVTNVATLENAGARYVLVPTVPDLGLTPQYRANGAAGMAFGTTLSTGYNSALFGGLASANLRVIPVDTFHLLGEIIANPAPYGIRNTTGVACLTQPAPAGGSSLFCNPGSYAAPDAPDAYVFADGVHPSAKAHAILADYAISLLEAPRQLAVLPHSAAVVGRSRADRVEAQLGSRPEGEGMRWWADVRADSQRYGDGEDYDGIGPTVSVGIDWASGDLVYGGFAGYGQQKMDWGLNRGQFDQDDATLGGYLGWTSGAAWVNGQVSYSWLSYDVDRRVKLGPTARVHSGSPDGSNLSAAIGAGWNFGEGALKHGPLVRLLSQTIEVDGYDENSTEATALSFGKQEFDSMIGSVGWQVDYRLNEHLSPYARLTYDHEFEDTEDEVSASLRSMPGTAAYSVPGVTYDQDYGTLLLGARTELFGLQTDIGTSLTVGQRYGNDATLFVSIGGGF</sequence>
<feature type="domain" description="Autotransporter" evidence="5">
    <location>
        <begin position="341"/>
        <end position="614"/>
    </location>
</feature>
<dbReference type="Pfam" id="PF00657">
    <property type="entry name" value="Lipase_GDSL"/>
    <property type="match status" value="1"/>
</dbReference>
<dbReference type="InterPro" id="IPR006315">
    <property type="entry name" value="OM_autotransptr_brl_dom"/>
</dbReference>
<accession>A0ABP9LKP5</accession>
<organism evidence="6 7">
    <name type="scientific">Lysobacter panacisoli</name>
    <dbReference type="NCBI Taxonomy" id="1255263"/>
    <lineage>
        <taxon>Bacteria</taxon>
        <taxon>Pseudomonadati</taxon>
        <taxon>Pseudomonadota</taxon>
        <taxon>Gammaproteobacteria</taxon>
        <taxon>Lysobacterales</taxon>
        <taxon>Lysobacteraceae</taxon>
        <taxon>Lysobacter</taxon>
    </lineage>
</organism>
<evidence type="ECO:0000256" key="2">
    <source>
        <dbReference type="ARBA" id="ARBA00022729"/>
    </source>
</evidence>
<comment type="similarity">
    <text evidence="1">Belongs to the 'GDSL' lipolytic enzyme family.</text>
</comment>
<name>A0ABP9LKP5_9GAMM</name>
<comment type="caution">
    <text evidence="6">The sequence shown here is derived from an EMBL/GenBank/DDBJ whole genome shotgun (WGS) entry which is preliminary data.</text>
</comment>
<proteinExistence type="inferred from homology"/>
<feature type="signal peptide" evidence="4">
    <location>
        <begin position="1"/>
        <end position="22"/>
    </location>
</feature>
<dbReference type="CDD" id="cd01847">
    <property type="entry name" value="Triacylglycerol_lipase_like"/>
    <property type="match status" value="1"/>
</dbReference>
<dbReference type="Proteomes" id="UP001501083">
    <property type="component" value="Unassembled WGS sequence"/>
</dbReference>
<dbReference type="Pfam" id="PF03797">
    <property type="entry name" value="Autotransporter"/>
    <property type="match status" value="1"/>
</dbReference>
<dbReference type="InterPro" id="IPR005546">
    <property type="entry name" value="Autotransporte_beta"/>
</dbReference>
<keyword evidence="7" id="KW-1185">Reference proteome</keyword>
<dbReference type="PIRSF" id="PIRSF037375">
    <property type="entry name" value="Autotrns_EstA"/>
    <property type="match status" value="1"/>
</dbReference>
<dbReference type="InterPro" id="IPR036514">
    <property type="entry name" value="SGNH_hydro_sf"/>
</dbReference>
<evidence type="ECO:0000313" key="6">
    <source>
        <dbReference type="EMBL" id="GAA5078410.1"/>
    </source>
</evidence>
<evidence type="ECO:0000256" key="4">
    <source>
        <dbReference type="SAM" id="SignalP"/>
    </source>
</evidence>
<dbReference type="InterPro" id="IPR001087">
    <property type="entry name" value="GDSL"/>
</dbReference>
<dbReference type="Gene3D" id="2.40.128.130">
    <property type="entry name" value="Autotransporter beta-domain"/>
    <property type="match status" value="1"/>
</dbReference>
<dbReference type="SMART" id="SM00869">
    <property type="entry name" value="Autotransporter"/>
    <property type="match status" value="1"/>
</dbReference>
<keyword evidence="2 4" id="KW-0732">Signal</keyword>
<evidence type="ECO:0000259" key="5">
    <source>
        <dbReference type="PROSITE" id="PS51208"/>
    </source>
</evidence>
<dbReference type="InterPro" id="IPR017186">
    <property type="entry name" value="Lipase_autotranspt_EstA"/>
</dbReference>
<reference evidence="7" key="1">
    <citation type="journal article" date="2019" name="Int. J. Syst. Evol. Microbiol.">
        <title>The Global Catalogue of Microorganisms (GCM) 10K type strain sequencing project: providing services to taxonomists for standard genome sequencing and annotation.</title>
        <authorList>
            <consortium name="The Broad Institute Genomics Platform"/>
            <consortium name="The Broad Institute Genome Sequencing Center for Infectious Disease"/>
            <person name="Wu L."/>
            <person name="Ma J."/>
        </authorList>
    </citation>
    <scope>NUCLEOTIDE SEQUENCE [LARGE SCALE GENOMIC DNA]</scope>
    <source>
        <strain evidence="7">JCM 19212</strain>
    </source>
</reference>
<dbReference type="EMBL" id="BAABKY010000002">
    <property type="protein sequence ID" value="GAA5078410.1"/>
    <property type="molecule type" value="Genomic_DNA"/>
</dbReference>
<dbReference type="PANTHER" id="PTHR45648">
    <property type="entry name" value="GDSL LIPASE/ACYLHYDROLASE FAMILY PROTEIN (AFU_ORTHOLOGUE AFUA_4G14700)"/>
    <property type="match status" value="1"/>
</dbReference>
<evidence type="ECO:0000256" key="3">
    <source>
        <dbReference type="ARBA" id="ARBA00022801"/>
    </source>
</evidence>
<keyword evidence="3" id="KW-0378">Hydrolase</keyword>
<evidence type="ECO:0000256" key="1">
    <source>
        <dbReference type="ARBA" id="ARBA00008668"/>
    </source>
</evidence>
<dbReference type="Gene3D" id="3.40.50.1110">
    <property type="entry name" value="SGNH hydrolase"/>
    <property type="match status" value="1"/>
</dbReference>
<dbReference type="NCBIfam" id="TIGR01414">
    <property type="entry name" value="autotrans_barl"/>
    <property type="match status" value="1"/>
</dbReference>
<feature type="chain" id="PRO_5046692206" evidence="4">
    <location>
        <begin position="23"/>
        <end position="614"/>
    </location>
</feature>
<protein>
    <submittedName>
        <fullName evidence="6">Autotransporter domain-containing protein</fullName>
    </submittedName>
</protein>
<dbReference type="PROSITE" id="PS51208">
    <property type="entry name" value="AUTOTRANSPORTER"/>
    <property type="match status" value="1"/>
</dbReference>
<dbReference type="InterPro" id="IPR051058">
    <property type="entry name" value="GDSL_Est/Lipase"/>
</dbReference>
<dbReference type="SUPFAM" id="SSF103515">
    <property type="entry name" value="Autotransporter"/>
    <property type="match status" value="1"/>
</dbReference>
<dbReference type="PANTHER" id="PTHR45648:SF22">
    <property type="entry name" value="GDSL LIPASE_ACYLHYDROLASE FAMILY PROTEIN (AFU_ORTHOLOGUE AFUA_4G14700)"/>
    <property type="match status" value="1"/>
</dbReference>
<dbReference type="InterPro" id="IPR036709">
    <property type="entry name" value="Autotransporte_beta_dom_sf"/>
</dbReference>
<evidence type="ECO:0000313" key="7">
    <source>
        <dbReference type="Proteomes" id="UP001501083"/>
    </source>
</evidence>